<feature type="transmembrane region" description="Helical" evidence="11">
    <location>
        <begin position="30"/>
        <end position="57"/>
    </location>
</feature>
<dbReference type="InterPro" id="IPR014743">
    <property type="entry name" value="Cl-channel_core"/>
</dbReference>
<dbReference type="CDD" id="cd00400">
    <property type="entry name" value="Voltage_gated_ClC"/>
    <property type="match status" value="1"/>
</dbReference>
<organism evidence="13 15">
    <name type="scientific">Acetobacter cibinongensis</name>
    <dbReference type="NCBI Taxonomy" id="146475"/>
    <lineage>
        <taxon>Bacteria</taxon>
        <taxon>Pseudomonadati</taxon>
        <taxon>Pseudomonadota</taxon>
        <taxon>Alphaproteobacteria</taxon>
        <taxon>Acetobacterales</taxon>
        <taxon>Acetobacteraceae</taxon>
        <taxon>Acetobacter</taxon>
    </lineage>
</organism>
<keyword evidence="16" id="KW-1185">Reference proteome</keyword>
<dbReference type="Proteomes" id="UP000321891">
    <property type="component" value="Unassembled WGS sequence"/>
</dbReference>
<evidence type="ECO:0000256" key="3">
    <source>
        <dbReference type="ARBA" id="ARBA00022692"/>
    </source>
</evidence>
<evidence type="ECO:0000256" key="9">
    <source>
        <dbReference type="ARBA" id="ARBA00023303"/>
    </source>
</evidence>
<keyword evidence="10" id="KW-0129">CBS domain</keyword>
<comment type="subcellular location">
    <subcellularLocation>
        <location evidence="1">Membrane</location>
        <topology evidence="1">Multi-pass membrane protein</topology>
    </subcellularLocation>
</comment>
<gene>
    <name evidence="13" type="ORF">Abci_011_062</name>
    <name evidence="14" type="ORF">ACI01nite_06380</name>
</gene>
<evidence type="ECO:0000256" key="1">
    <source>
        <dbReference type="ARBA" id="ARBA00004141"/>
    </source>
</evidence>
<dbReference type="STRING" id="1231339.Abci_011_062"/>
<reference evidence="14 16" key="2">
    <citation type="submission" date="2019-07" db="EMBL/GenBank/DDBJ databases">
        <title>Whole genome shotgun sequence of Acetobacter cibinongensis NBRC 16605.</title>
        <authorList>
            <person name="Hosoyama A."/>
            <person name="Uohara A."/>
            <person name="Ohji S."/>
            <person name="Ichikawa N."/>
        </authorList>
    </citation>
    <scope>NUCLEOTIDE SEQUENCE [LARGE SCALE GENOMIC DNA]</scope>
    <source>
        <strain evidence="14 16">NBRC 16605</strain>
    </source>
</reference>
<keyword evidence="4 11" id="KW-1133">Transmembrane helix</keyword>
<keyword evidence="2" id="KW-0813">Transport</keyword>
<evidence type="ECO:0000256" key="10">
    <source>
        <dbReference type="PROSITE-ProRule" id="PRU00703"/>
    </source>
</evidence>
<dbReference type="InterPro" id="IPR000644">
    <property type="entry name" value="CBS_dom"/>
</dbReference>
<dbReference type="PRINTS" id="PR00762">
    <property type="entry name" value="CLCHANNEL"/>
</dbReference>
<dbReference type="SUPFAM" id="SSF54631">
    <property type="entry name" value="CBS-domain pair"/>
    <property type="match status" value="1"/>
</dbReference>
<keyword evidence="9" id="KW-0407">Ion channel</keyword>
<proteinExistence type="predicted"/>
<keyword evidence="3 11" id="KW-0812">Transmembrane</keyword>
<dbReference type="PANTHER" id="PTHR43427:SF6">
    <property type="entry name" value="CHLORIDE CHANNEL PROTEIN CLC-E"/>
    <property type="match status" value="1"/>
</dbReference>
<dbReference type="InterPro" id="IPR046342">
    <property type="entry name" value="CBS_dom_sf"/>
</dbReference>
<keyword evidence="7" id="KW-0869">Chloride channel</keyword>
<dbReference type="Pfam" id="PF00654">
    <property type="entry name" value="Voltage_CLC"/>
    <property type="match status" value="1"/>
</dbReference>
<dbReference type="Proteomes" id="UP000032671">
    <property type="component" value="Unassembled WGS sequence"/>
</dbReference>
<keyword evidence="5" id="KW-0406">Ion transport</keyword>
<name>A0A0D6N2W1_9PROT</name>
<evidence type="ECO:0000313" key="16">
    <source>
        <dbReference type="Proteomes" id="UP000321891"/>
    </source>
</evidence>
<keyword evidence="6 11" id="KW-0472">Membrane</keyword>
<feature type="transmembrane region" description="Helical" evidence="11">
    <location>
        <begin position="243"/>
        <end position="265"/>
    </location>
</feature>
<keyword evidence="8" id="KW-0868">Chloride</keyword>
<dbReference type="RefSeq" id="WP_048838392.1">
    <property type="nucleotide sequence ID" value="NZ_BAMV01000011.1"/>
</dbReference>
<dbReference type="SUPFAM" id="SSF81340">
    <property type="entry name" value="Clc chloride channel"/>
    <property type="match status" value="1"/>
</dbReference>
<accession>A0A6N3SNS1</accession>
<dbReference type="Pfam" id="PF00571">
    <property type="entry name" value="CBS"/>
    <property type="match status" value="1"/>
</dbReference>
<evidence type="ECO:0000313" key="14">
    <source>
        <dbReference type="EMBL" id="GEL58036.1"/>
    </source>
</evidence>
<sequence length="589" mass="61920">MTGLLEHMRTHTTPPRFLAALRALVRTNSLWLIALAALTGILAGSVVSIMTSTTLFAHHLLSPATGRLSGLATVEPMRALLVPSLGGLLLGLFSYALVRSKRFRPVDPVEANALHGGRMSLRDSALVACQTILSNGCGASLGLEAGFSQLGAALGSRIGRQLRMHRADVRLLVGCGAAGAIGAAFDAPLAGAFYAFELIIGTYTLTALAPIALASVVALGVVHTTGMVLPPVQVPAPESIPPLAFLPIAGLGIVTALVGVALMKGVTLTERIFTKIPLPVWSKPALGGVLVGLLALVSPSVLSSGHMAMRAGLLSTPPLLLALGLLGLKALASAISIGSGFRGGLFFASLYLGVLTGAVFAGVLSPLMALPVSVCAIVGMCGLAVAVIGGPMTMIFLALETTGSLPLTSAVMVSAILSSLTVRRTFGYSFATWRFHLRGENIRSGVDVGWMRNLTVERMMRTEVPTLPATTNVGEARDAYPGATPRYIVLRDAQRRYVGVIENVSLHSRRYNDTTPVVELVQEGDITLPPCTSLSVALDSFERTTRPALAVVNEDGMVMGLLSERYVLRRYAEELERTRRELAGEKHKG</sequence>
<dbReference type="InterPro" id="IPR001807">
    <property type="entry name" value="ClC"/>
</dbReference>
<evidence type="ECO:0000256" key="11">
    <source>
        <dbReference type="SAM" id="Phobius"/>
    </source>
</evidence>
<evidence type="ECO:0000256" key="6">
    <source>
        <dbReference type="ARBA" id="ARBA00023136"/>
    </source>
</evidence>
<dbReference type="CDD" id="cd02205">
    <property type="entry name" value="CBS_pair_SF"/>
    <property type="match status" value="1"/>
</dbReference>
<evidence type="ECO:0000256" key="7">
    <source>
        <dbReference type="ARBA" id="ARBA00023173"/>
    </source>
</evidence>
<feature type="transmembrane region" description="Helical" evidence="11">
    <location>
        <begin position="77"/>
        <end position="98"/>
    </location>
</feature>
<feature type="transmembrane region" description="Helical" evidence="11">
    <location>
        <begin position="345"/>
        <end position="367"/>
    </location>
</feature>
<dbReference type="GO" id="GO:0034707">
    <property type="term" value="C:chloride channel complex"/>
    <property type="evidence" value="ECO:0007669"/>
    <property type="project" value="UniProtKB-KW"/>
</dbReference>
<evidence type="ECO:0000256" key="4">
    <source>
        <dbReference type="ARBA" id="ARBA00022989"/>
    </source>
</evidence>
<evidence type="ECO:0000259" key="12">
    <source>
        <dbReference type="PROSITE" id="PS51371"/>
    </source>
</evidence>
<dbReference type="EMBL" id="BAMV01000011">
    <property type="protein sequence ID" value="GAN60332.1"/>
    <property type="molecule type" value="Genomic_DNA"/>
</dbReference>
<evidence type="ECO:0000313" key="13">
    <source>
        <dbReference type="EMBL" id="GAN60332.1"/>
    </source>
</evidence>
<comment type="caution">
    <text evidence="13">The sequence shown here is derived from an EMBL/GenBank/DDBJ whole genome shotgun (WGS) entry which is preliminary data.</text>
</comment>
<feature type="transmembrane region" description="Helical" evidence="11">
    <location>
        <begin position="171"/>
        <end position="196"/>
    </location>
</feature>
<reference evidence="13 15" key="1">
    <citation type="submission" date="2012-11" db="EMBL/GenBank/DDBJ databases">
        <title>Whole genome sequence of Acetobacter cibinongensis 4H-1.</title>
        <authorList>
            <person name="Azuma Y."/>
            <person name="Higashiura N."/>
            <person name="Hirakawa H."/>
            <person name="Matsushita K."/>
        </authorList>
    </citation>
    <scope>NUCLEOTIDE SEQUENCE [LARGE SCALE GENOMIC DNA]</scope>
    <source>
        <strain evidence="13 15">4H-1</strain>
    </source>
</reference>
<dbReference type="Gene3D" id="3.10.580.10">
    <property type="entry name" value="CBS-domain"/>
    <property type="match status" value="1"/>
</dbReference>
<dbReference type="PROSITE" id="PS51371">
    <property type="entry name" value="CBS"/>
    <property type="match status" value="1"/>
</dbReference>
<feature type="transmembrane region" description="Helical" evidence="11">
    <location>
        <begin position="319"/>
        <end position="339"/>
    </location>
</feature>
<evidence type="ECO:0000313" key="15">
    <source>
        <dbReference type="Proteomes" id="UP000032671"/>
    </source>
</evidence>
<dbReference type="GO" id="GO:0005254">
    <property type="term" value="F:chloride channel activity"/>
    <property type="evidence" value="ECO:0007669"/>
    <property type="project" value="UniProtKB-KW"/>
</dbReference>
<dbReference type="PANTHER" id="PTHR43427">
    <property type="entry name" value="CHLORIDE CHANNEL PROTEIN CLC-E"/>
    <property type="match status" value="1"/>
</dbReference>
<dbReference type="InterPro" id="IPR050368">
    <property type="entry name" value="ClC-type_chloride_channel"/>
</dbReference>
<feature type="transmembrane region" description="Helical" evidence="11">
    <location>
        <begin position="285"/>
        <end position="307"/>
    </location>
</feature>
<accession>A0A0D6N2W1</accession>
<feature type="transmembrane region" description="Helical" evidence="11">
    <location>
        <begin position="202"/>
        <end position="222"/>
    </location>
</feature>
<evidence type="ECO:0000256" key="5">
    <source>
        <dbReference type="ARBA" id="ARBA00023065"/>
    </source>
</evidence>
<dbReference type="AlphaFoldDB" id="A0A0D6N2W1"/>
<dbReference type="Gene3D" id="1.10.3080.10">
    <property type="entry name" value="Clc chloride channel"/>
    <property type="match status" value="1"/>
</dbReference>
<protein>
    <submittedName>
        <fullName evidence="13">Chloride channel protein</fullName>
    </submittedName>
</protein>
<dbReference type="EMBL" id="BJVU01000002">
    <property type="protein sequence ID" value="GEL58036.1"/>
    <property type="molecule type" value="Genomic_DNA"/>
</dbReference>
<evidence type="ECO:0000256" key="2">
    <source>
        <dbReference type="ARBA" id="ARBA00022448"/>
    </source>
</evidence>
<feature type="transmembrane region" description="Helical" evidence="11">
    <location>
        <begin position="374"/>
        <end position="399"/>
    </location>
</feature>
<evidence type="ECO:0000256" key="8">
    <source>
        <dbReference type="ARBA" id="ARBA00023214"/>
    </source>
</evidence>
<feature type="domain" description="CBS" evidence="12">
    <location>
        <begin position="521"/>
        <end position="577"/>
    </location>
</feature>